<sequence length="359" mass="39545">MLACEFPFPITFGWTKSSGSGLDQSRFKEKNLFDNSRFLNNLNKVKRFLKVVPDSNQSTTGGKRAGSESSAQAVGVGRSTCHDSAGLGNSLLGNGSSAPRLGQGLSHPTHSSIEAHNSSMGTIMLDGHHRLRPMHYGQTRKPGRRISVNTKKATQSVEGSSRSGPRRTIVGDLLKPLNSEYGKVAPGWGTTPLMGVAMALFAFTYLNKVYDWFEERLEIQTIADDITSVVLAVLTASFGVTGYSLPWDQIGYWAVKIVTGVPEAIPKNSYSYLHVSWAHPYLTQDGARIPSFSKRPEPNLEKLWAWRHGLFPQMGLVILRSIEWGLHNSLVDHHWEVSPDTEARNILLLTDERGKLGSS</sequence>
<name>A0A5N5IW50_9ROSI</name>
<dbReference type="GO" id="GO:0009523">
    <property type="term" value="C:photosystem II"/>
    <property type="evidence" value="ECO:0007669"/>
    <property type="project" value="UniProtKB-KW"/>
</dbReference>
<evidence type="ECO:0000256" key="4">
    <source>
        <dbReference type="ARBA" id="ARBA00022692"/>
    </source>
</evidence>
<protein>
    <recommendedName>
        <fullName evidence="9">Cytochrome b/b6 N-terminal region profile domain-containing protein</fullName>
    </recommendedName>
</protein>
<keyword evidence="4" id="KW-0812">Transmembrane</keyword>
<comment type="subcellular location">
    <subcellularLocation>
        <location evidence="1">Plastid</location>
        <location evidence="1">Chloroplast thylakoid membrane</location>
        <topology evidence="1">Single-pass membrane protein</topology>
    </subcellularLocation>
</comment>
<dbReference type="GO" id="GO:0042301">
    <property type="term" value="F:phosphate ion binding"/>
    <property type="evidence" value="ECO:0007669"/>
    <property type="project" value="InterPro"/>
</dbReference>
<keyword evidence="6" id="KW-0472">Membrane</keyword>
<organism evidence="10 11">
    <name type="scientific">Salix brachista</name>
    <dbReference type="NCBI Taxonomy" id="2182728"/>
    <lineage>
        <taxon>Eukaryota</taxon>
        <taxon>Viridiplantae</taxon>
        <taxon>Streptophyta</taxon>
        <taxon>Embryophyta</taxon>
        <taxon>Tracheophyta</taxon>
        <taxon>Spermatophyta</taxon>
        <taxon>Magnoliopsida</taxon>
        <taxon>eudicotyledons</taxon>
        <taxon>Gunneridae</taxon>
        <taxon>Pentapetalae</taxon>
        <taxon>rosids</taxon>
        <taxon>fabids</taxon>
        <taxon>Malpighiales</taxon>
        <taxon>Salicaceae</taxon>
        <taxon>Saliceae</taxon>
        <taxon>Salix</taxon>
    </lineage>
</organism>
<dbReference type="AlphaFoldDB" id="A0A5N5IW50"/>
<dbReference type="InterPro" id="IPR027387">
    <property type="entry name" value="Cytb/b6-like_sf"/>
</dbReference>
<dbReference type="Pfam" id="PF00033">
    <property type="entry name" value="Cytochrome_B"/>
    <property type="match status" value="1"/>
</dbReference>
<evidence type="ECO:0000256" key="7">
    <source>
        <dbReference type="ARBA" id="ARBA00023276"/>
    </source>
</evidence>
<evidence type="ECO:0000256" key="3">
    <source>
        <dbReference type="ARBA" id="ARBA00022553"/>
    </source>
</evidence>
<dbReference type="SUPFAM" id="SSF161025">
    <property type="entry name" value="Photosystem II 10 kDa phosphoprotein PsbH"/>
    <property type="match status" value="1"/>
</dbReference>
<dbReference type="PANTHER" id="PTHR34469">
    <property type="entry name" value="PHOTOSYSTEM II REACTION CENTER PROTEIN H"/>
    <property type="match status" value="1"/>
</dbReference>
<dbReference type="GO" id="GO:0015979">
    <property type="term" value="P:photosynthesis"/>
    <property type="evidence" value="ECO:0007669"/>
    <property type="project" value="UniProtKB-KW"/>
</dbReference>
<dbReference type="InterPro" id="IPR036863">
    <property type="entry name" value="PSII_PsbH_sf"/>
</dbReference>
<feature type="compositionally biased region" description="Low complexity" evidence="8">
    <location>
        <begin position="84"/>
        <end position="98"/>
    </location>
</feature>
<evidence type="ECO:0000313" key="11">
    <source>
        <dbReference type="Proteomes" id="UP000326939"/>
    </source>
</evidence>
<proteinExistence type="predicted"/>
<geneLocation type="mitochondrion" evidence="10"/>
<dbReference type="Gene3D" id="1.20.5.880">
    <property type="entry name" value="Photosystem II reaction center protein H"/>
    <property type="match status" value="1"/>
</dbReference>
<evidence type="ECO:0000256" key="8">
    <source>
        <dbReference type="SAM" id="MobiDB-lite"/>
    </source>
</evidence>
<dbReference type="SUPFAM" id="SSF81342">
    <property type="entry name" value="Transmembrane di-heme cytochromes"/>
    <property type="match status" value="1"/>
</dbReference>
<evidence type="ECO:0000259" key="9">
    <source>
        <dbReference type="PROSITE" id="PS51002"/>
    </source>
</evidence>
<dbReference type="Gene3D" id="1.20.810.10">
    <property type="entry name" value="Cytochrome Bc1 Complex, Chain C"/>
    <property type="match status" value="1"/>
</dbReference>
<dbReference type="GO" id="GO:0050821">
    <property type="term" value="P:protein stabilization"/>
    <property type="evidence" value="ECO:0007669"/>
    <property type="project" value="InterPro"/>
</dbReference>
<feature type="compositionally biased region" description="Polar residues" evidence="8">
    <location>
        <begin position="54"/>
        <end position="72"/>
    </location>
</feature>
<evidence type="ECO:0000256" key="6">
    <source>
        <dbReference type="ARBA" id="ARBA00023136"/>
    </source>
</evidence>
<keyword evidence="7" id="KW-0604">Photosystem II</keyword>
<evidence type="ECO:0000256" key="2">
    <source>
        <dbReference type="ARBA" id="ARBA00022531"/>
    </source>
</evidence>
<keyword evidence="10" id="KW-0496">Mitochondrion</keyword>
<keyword evidence="2" id="KW-0602">Photosynthesis</keyword>
<dbReference type="InterPro" id="IPR005797">
    <property type="entry name" value="Cyt_b/b6_N"/>
</dbReference>
<dbReference type="PANTHER" id="PTHR34469:SF4">
    <property type="entry name" value="PHOTOSYSTEM II REACTION CENTER PROTEIN H"/>
    <property type="match status" value="1"/>
</dbReference>
<dbReference type="PROSITE" id="PS51002">
    <property type="entry name" value="CYTB_NTER"/>
    <property type="match status" value="1"/>
</dbReference>
<feature type="domain" description="Cytochrome b/b6 N-terminal region profile" evidence="9">
    <location>
        <begin position="226"/>
        <end position="340"/>
    </location>
</feature>
<evidence type="ECO:0000313" key="10">
    <source>
        <dbReference type="EMBL" id="KAB5511331.1"/>
    </source>
</evidence>
<dbReference type="EMBL" id="VDCV01000020">
    <property type="protein sequence ID" value="KAB5511331.1"/>
    <property type="molecule type" value="Genomic_DNA"/>
</dbReference>
<gene>
    <name evidence="10" type="ORF">DKX38_030126</name>
</gene>
<reference evidence="11" key="1">
    <citation type="journal article" date="2019" name="Gigascience">
        <title>De novo genome assembly of the endangered Acer yangbiense, a plant species with extremely small populations endemic to Yunnan Province, China.</title>
        <authorList>
            <person name="Yang J."/>
            <person name="Wariss H.M."/>
            <person name="Tao L."/>
            <person name="Zhang R."/>
            <person name="Yun Q."/>
            <person name="Hollingsworth P."/>
            <person name="Dao Z."/>
            <person name="Luo G."/>
            <person name="Guo H."/>
            <person name="Ma Y."/>
            <person name="Sun W."/>
        </authorList>
    </citation>
    <scope>NUCLEOTIDE SEQUENCE [LARGE SCALE GENOMIC DNA]</scope>
    <source>
        <strain evidence="11">cv. br00</strain>
    </source>
</reference>
<keyword evidence="5" id="KW-1133">Transmembrane helix</keyword>
<dbReference type="InterPro" id="IPR016174">
    <property type="entry name" value="Di-haem_cyt_TM"/>
</dbReference>
<keyword evidence="11" id="KW-1185">Reference proteome</keyword>
<comment type="caution">
    <text evidence="10">The sequence shown here is derived from an EMBL/GenBank/DDBJ whole genome shotgun (WGS) entry which is preliminary data.</text>
</comment>
<feature type="region of interest" description="Disordered" evidence="8">
    <location>
        <begin position="149"/>
        <end position="168"/>
    </location>
</feature>
<feature type="region of interest" description="Disordered" evidence="8">
    <location>
        <begin position="54"/>
        <end position="114"/>
    </location>
</feature>
<dbReference type="GO" id="GO:0022904">
    <property type="term" value="P:respiratory electron transport chain"/>
    <property type="evidence" value="ECO:0007669"/>
    <property type="project" value="InterPro"/>
</dbReference>
<keyword evidence="3" id="KW-0597">Phosphoprotein</keyword>
<evidence type="ECO:0000256" key="5">
    <source>
        <dbReference type="ARBA" id="ARBA00022989"/>
    </source>
</evidence>
<evidence type="ECO:0000256" key="1">
    <source>
        <dbReference type="ARBA" id="ARBA00004581"/>
    </source>
</evidence>
<dbReference type="Proteomes" id="UP000326939">
    <property type="component" value="Mitochondrion MT"/>
</dbReference>
<dbReference type="GO" id="GO:0009535">
    <property type="term" value="C:chloroplast thylakoid membrane"/>
    <property type="evidence" value="ECO:0007669"/>
    <property type="project" value="UniProtKB-SubCell"/>
</dbReference>
<feature type="compositionally biased region" description="Polar residues" evidence="8">
    <location>
        <begin position="149"/>
        <end position="163"/>
    </location>
</feature>
<dbReference type="GO" id="GO:0009055">
    <property type="term" value="F:electron transfer activity"/>
    <property type="evidence" value="ECO:0007669"/>
    <property type="project" value="InterPro"/>
</dbReference>
<dbReference type="InterPro" id="IPR001056">
    <property type="entry name" value="PSII_PsbH"/>
</dbReference>
<dbReference type="GO" id="GO:0016491">
    <property type="term" value="F:oxidoreductase activity"/>
    <property type="evidence" value="ECO:0007669"/>
    <property type="project" value="InterPro"/>
</dbReference>
<dbReference type="Pfam" id="PF00737">
    <property type="entry name" value="PsbH"/>
    <property type="match status" value="1"/>
</dbReference>
<accession>A0A5N5IW50</accession>